<evidence type="ECO:0000313" key="2">
    <source>
        <dbReference type="EMBL" id="HEH35649.1"/>
    </source>
</evidence>
<proteinExistence type="predicted"/>
<dbReference type="InterPro" id="IPR012340">
    <property type="entry name" value="NA-bd_OB-fold"/>
</dbReference>
<organism evidence="2">
    <name type="scientific">Archaeoglobus fulgidus</name>
    <dbReference type="NCBI Taxonomy" id="2234"/>
    <lineage>
        <taxon>Archaea</taxon>
        <taxon>Methanobacteriati</taxon>
        <taxon>Methanobacteriota</taxon>
        <taxon>Archaeoglobi</taxon>
        <taxon>Archaeoglobales</taxon>
        <taxon>Archaeoglobaceae</taxon>
        <taxon>Archaeoglobus</taxon>
    </lineage>
</organism>
<sequence length="68" mass="7380">MREFGFGKPPVKVGDVREVKIEALGSEGDGIAKIDGFVVFVPGAKLNDSVKIRITKVLKKYGFAEIVD</sequence>
<dbReference type="EMBL" id="DSLA01000092">
    <property type="protein sequence ID" value="HEH35649.1"/>
    <property type="molecule type" value="Genomic_DNA"/>
</dbReference>
<name>A0A7J2TIT4_ARCFL</name>
<feature type="domain" description="TRAM" evidence="1">
    <location>
        <begin position="10"/>
        <end position="68"/>
    </location>
</feature>
<comment type="caution">
    <text evidence="2">The sequence shown here is derived from an EMBL/GenBank/DDBJ whole genome shotgun (WGS) entry which is preliminary data.</text>
</comment>
<dbReference type="PROSITE" id="PS50926">
    <property type="entry name" value="TRAM"/>
    <property type="match status" value="1"/>
</dbReference>
<protein>
    <submittedName>
        <fullName evidence="2">TRAM domain-containing protein</fullName>
    </submittedName>
</protein>
<dbReference type="InterPro" id="IPR002792">
    <property type="entry name" value="TRAM_dom"/>
</dbReference>
<accession>A0A7J2TIT4</accession>
<reference evidence="2" key="1">
    <citation type="journal article" date="2020" name="mSystems">
        <title>Genome- and Community-Level Interaction Insights into Carbon Utilization and Element Cycling Functions of Hydrothermarchaeota in Hydrothermal Sediment.</title>
        <authorList>
            <person name="Zhou Z."/>
            <person name="Liu Y."/>
            <person name="Xu W."/>
            <person name="Pan J."/>
            <person name="Luo Z.H."/>
            <person name="Li M."/>
        </authorList>
    </citation>
    <scope>NUCLEOTIDE SEQUENCE [LARGE SCALE GENOMIC DNA]</scope>
    <source>
        <strain evidence="2">SpSt-26</strain>
    </source>
</reference>
<evidence type="ECO:0000259" key="1">
    <source>
        <dbReference type="PROSITE" id="PS50926"/>
    </source>
</evidence>
<gene>
    <name evidence="2" type="ORF">ENP88_05805</name>
</gene>
<dbReference type="Gene3D" id="2.40.50.140">
    <property type="entry name" value="Nucleic acid-binding proteins"/>
    <property type="match status" value="1"/>
</dbReference>
<dbReference type="Pfam" id="PF01938">
    <property type="entry name" value="TRAM"/>
    <property type="match status" value="1"/>
</dbReference>
<dbReference type="AlphaFoldDB" id="A0A7J2TIT4"/>
<dbReference type="SUPFAM" id="SSF50249">
    <property type="entry name" value="Nucleic acid-binding proteins"/>
    <property type="match status" value="1"/>
</dbReference>